<evidence type="ECO:0000313" key="7">
    <source>
        <dbReference type="EMBL" id="KKR41849.1"/>
    </source>
</evidence>
<dbReference type="Gene3D" id="3.20.20.70">
    <property type="entry name" value="Aldolase class I"/>
    <property type="match status" value="1"/>
</dbReference>
<name>A0A0G0QN45_9BACT</name>
<proteinExistence type="inferred from homology"/>
<sequence length="344" mass="38284">IIRFTQEEIGFKLIDITFVMRETVQKLLAEGHGILAADESSKTIDKRFASLGIESTPETHKKYREMLLTTPGIENYLGGVIFFDETVRQKVGEKTFPEYLTERGIVPGIKVDEGLEPFNGSEEKISKGLEGLDERLKGYREMGLKFTKWRAAIQISDIYPSEPFLGETVERLATFAEISIKNDFVPIVEPEILLDGTHTTTRCDEIETKVLQVLFGRLKSKNIDLANVLLKTSMVLPGRDSGVKALPLEVANATLRALGKSVPQELPGIVFLSGGQTPEEATNNLNEIVKLKGSAPWVLSFSFARALQEEAMQEWGGKDENVAVAQEKFIKRLEKVSNARNGKL</sequence>
<dbReference type="AlphaFoldDB" id="A0A0G0QN45"/>
<dbReference type="EC" id="4.1.2.13" evidence="3"/>
<keyword evidence="5" id="KW-0456">Lyase</keyword>
<evidence type="ECO:0000256" key="4">
    <source>
        <dbReference type="ARBA" id="ARBA00023152"/>
    </source>
</evidence>
<dbReference type="InterPro" id="IPR013785">
    <property type="entry name" value="Aldolase_TIM"/>
</dbReference>
<dbReference type="UniPathway" id="UPA00109">
    <property type="reaction ID" value="UER00183"/>
</dbReference>
<feature type="non-terminal residue" evidence="7">
    <location>
        <position position="1"/>
    </location>
</feature>
<reference evidence="7 8" key="1">
    <citation type="journal article" date="2015" name="Nature">
        <title>rRNA introns, odd ribosomes, and small enigmatic genomes across a large radiation of phyla.</title>
        <authorList>
            <person name="Brown C.T."/>
            <person name="Hug L.A."/>
            <person name="Thomas B.C."/>
            <person name="Sharon I."/>
            <person name="Castelle C.J."/>
            <person name="Singh A."/>
            <person name="Wilkins M.J."/>
            <person name="Williams K.H."/>
            <person name="Banfield J.F."/>
        </authorList>
    </citation>
    <scope>NUCLEOTIDE SEQUENCE [LARGE SCALE GENOMIC DNA]</scope>
</reference>
<organism evidence="7 8">
    <name type="scientific">Candidatus Woesebacteria bacterium GW2011_GWB1_40_12</name>
    <dbReference type="NCBI Taxonomy" id="1618576"/>
    <lineage>
        <taxon>Bacteria</taxon>
        <taxon>Candidatus Woeseibacteriota</taxon>
    </lineage>
</organism>
<evidence type="ECO:0000256" key="5">
    <source>
        <dbReference type="ARBA" id="ARBA00023239"/>
    </source>
</evidence>
<evidence type="ECO:0000256" key="1">
    <source>
        <dbReference type="ARBA" id="ARBA00004714"/>
    </source>
</evidence>
<accession>A0A0G0QN45</accession>
<protein>
    <recommendedName>
        <fullName evidence="3">fructose-bisphosphate aldolase</fullName>
        <ecNumber evidence="3">4.1.2.13</ecNumber>
    </recommendedName>
    <alternativeName>
        <fullName evidence="6">Fructose-bisphosphate aldolase class I</fullName>
    </alternativeName>
</protein>
<gene>
    <name evidence="7" type="ORF">UT76_C0026G0001</name>
</gene>
<dbReference type="NCBIfam" id="NF033379">
    <property type="entry name" value="FrucBisAld_I"/>
    <property type="match status" value="1"/>
</dbReference>
<dbReference type="GO" id="GO:0004332">
    <property type="term" value="F:fructose-bisphosphate aldolase activity"/>
    <property type="evidence" value="ECO:0007669"/>
    <property type="project" value="UniProtKB-EC"/>
</dbReference>
<dbReference type="EMBL" id="LBYA01000026">
    <property type="protein sequence ID" value="KKR41849.1"/>
    <property type="molecule type" value="Genomic_DNA"/>
</dbReference>
<comment type="similarity">
    <text evidence="2">Belongs to the class I fructose-bisphosphate aldolase family.</text>
</comment>
<keyword evidence="4" id="KW-0324">Glycolysis</keyword>
<dbReference type="GO" id="GO:0006096">
    <property type="term" value="P:glycolytic process"/>
    <property type="evidence" value="ECO:0007669"/>
    <property type="project" value="UniProtKB-UniPathway"/>
</dbReference>
<dbReference type="Pfam" id="PF00274">
    <property type="entry name" value="Glycolytic"/>
    <property type="match status" value="1"/>
</dbReference>
<dbReference type="PANTHER" id="PTHR11627">
    <property type="entry name" value="FRUCTOSE-BISPHOSPHATE ALDOLASE"/>
    <property type="match status" value="1"/>
</dbReference>
<comment type="caution">
    <text evidence="7">The sequence shown here is derived from an EMBL/GenBank/DDBJ whole genome shotgun (WGS) entry which is preliminary data.</text>
</comment>
<evidence type="ECO:0000313" key="8">
    <source>
        <dbReference type="Proteomes" id="UP000034215"/>
    </source>
</evidence>
<evidence type="ECO:0000256" key="2">
    <source>
        <dbReference type="ARBA" id="ARBA00010387"/>
    </source>
</evidence>
<dbReference type="InterPro" id="IPR000741">
    <property type="entry name" value="FBA_I"/>
</dbReference>
<dbReference type="SUPFAM" id="SSF51569">
    <property type="entry name" value="Aldolase"/>
    <property type="match status" value="1"/>
</dbReference>
<evidence type="ECO:0000256" key="6">
    <source>
        <dbReference type="ARBA" id="ARBA00029799"/>
    </source>
</evidence>
<dbReference type="PATRIC" id="fig|1618576.3.peg.465"/>
<dbReference type="Proteomes" id="UP000034215">
    <property type="component" value="Unassembled WGS sequence"/>
</dbReference>
<comment type="pathway">
    <text evidence="1">Carbohydrate degradation; glycolysis; D-glyceraldehyde 3-phosphate and glycerone phosphate from D-glucose: step 4/4.</text>
</comment>
<evidence type="ECO:0000256" key="3">
    <source>
        <dbReference type="ARBA" id="ARBA00013068"/>
    </source>
</evidence>